<evidence type="ECO:0000313" key="3">
    <source>
        <dbReference type="Proteomes" id="UP001492380"/>
    </source>
</evidence>
<gene>
    <name evidence="2" type="ORF">HDK90DRAFT_527418</name>
</gene>
<evidence type="ECO:0000256" key="1">
    <source>
        <dbReference type="SAM" id="MobiDB-lite"/>
    </source>
</evidence>
<accession>A0ABR1YGF1</accession>
<name>A0ABR1YGF1_9PEZI</name>
<reference evidence="2 3" key="1">
    <citation type="submission" date="2024-04" db="EMBL/GenBank/DDBJ databases">
        <title>Phyllosticta paracitricarpa is synonymous to the EU quarantine fungus P. citricarpa based on phylogenomic analyses.</title>
        <authorList>
            <consortium name="Lawrence Berkeley National Laboratory"/>
            <person name="Van Ingen-Buijs V.A."/>
            <person name="Van Westerhoven A.C."/>
            <person name="Haridas S."/>
            <person name="Skiadas P."/>
            <person name="Martin F."/>
            <person name="Groenewald J.Z."/>
            <person name="Crous P.W."/>
            <person name="Seidl M.F."/>
        </authorList>
    </citation>
    <scope>NUCLEOTIDE SEQUENCE [LARGE SCALE GENOMIC DNA]</scope>
    <source>
        <strain evidence="2 3">CBS 123374</strain>
    </source>
</reference>
<keyword evidence="3" id="KW-1185">Reference proteome</keyword>
<sequence length="358" mass="39385">MEGQVSRSGIPYIVELNSTVLWRMLSAMQGTIFEVRIDLVWSAIEAHNSSVSGSPMLSNTVGYQLLQESWQFMRRYSDNVRQGGPLVQRAQPYFGPLGVGCIDPALYPLDPEALNAEAFPLYFPPVNNNKDQDGRAEGENYANPTSHGTEHTLDPTSAADRSNERSKVAHGRNKLDAFVQRLPETPRSSPDRNGANMGQDSASKKRRRSESSESAAESTLSSGNTMIQRSNDGTEESPNTKRLSLLKIGEASPCWFAIARIPTSRGGPSNLPTYPGIHGLEEKQFWKGHNMDVGRKIAQSLMIKKKLMGMEVDNGCGSSSSKFPRATSSGSAFIAPRYPQHFNRTFDICSSYYSVAPK</sequence>
<feature type="non-terminal residue" evidence="2">
    <location>
        <position position="358"/>
    </location>
</feature>
<feature type="region of interest" description="Disordered" evidence="1">
    <location>
        <begin position="125"/>
        <end position="240"/>
    </location>
</feature>
<proteinExistence type="predicted"/>
<evidence type="ECO:0000313" key="2">
    <source>
        <dbReference type="EMBL" id="KAK8229117.1"/>
    </source>
</evidence>
<protein>
    <submittedName>
        <fullName evidence="2">Uncharacterized protein</fullName>
    </submittedName>
</protein>
<dbReference type="EMBL" id="JBBWRZ010000009">
    <property type="protein sequence ID" value="KAK8229117.1"/>
    <property type="molecule type" value="Genomic_DNA"/>
</dbReference>
<comment type="caution">
    <text evidence="2">The sequence shown here is derived from an EMBL/GenBank/DDBJ whole genome shotgun (WGS) entry which is preliminary data.</text>
</comment>
<feature type="compositionally biased region" description="Polar residues" evidence="1">
    <location>
        <begin position="219"/>
        <end position="240"/>
    </location>
</feature>
<dbReference type="Proteomes" id="UP001492380">
    <property type="component" value="Unassembled WGS sequence"/>
</dbReference>
<organism evidence="2 3">
    <name type="scientific">Phyllosticta capitalensis</name>
    <dbReference type="NCBI Taxonomy" id="121624"/>
    <lineage>
        <taxon>Eukaryota</taxon>
        <taxon>Fungi</taxon>
        <taxon>Dikarya</taxon>
        <taxon>Ascomycota</taxon>
        <taxon>Pezizomycotina</taxon>
        <taxon>Dothideomycetes</taxon>
        <taxon>Dothideomycetes incertae sedis</taxon>
        <taxon>Botryosphaeriales</taxon>
        <taxon>Phyllostictaceae</taxon>
        <taxon>Phyllosticta</taxon>
    </lineage>
</organism>